<proteinExistence type="predicted"/>
<dbReference type="EMBL" id="GBXM01098266">
    <property type="protein sequence ID" value="JAH10311.1"/>
    <property type="molecule type" value="Transcribed_RNA"/>
</dbReference>
<protein>
    <submittedName>
        <fullName evidence="1">Uncharacterized protein</fullName>
    </submittedName>
</protein>
<reference evidence="1" key="1">
    <citation type="submission" date="2014-11" db="EMBL/GenBank/DDBJ databases">
        <authorList>
            <person name="Amaro Gonzalez C."/>
        </authorList>
    </citation>
    <scope>NUCLEOTIDE SEQUENCE</scope>
</reference>
<name>A0A0E9Q0B5_ANGAN</name>
<reference evidence="1" key="2">
    <citation type="journal article" date="2015" name="Fish Shellfish Immunol.">
        <title>Early steps in the European eel (Anguilla anguilla)-Vibrio vulnificus interaction in the gills: Role of the RtxA13 toxin.</title>
        <authorList>
            <person name="Callol A."/>
            <person name="Pajuelo D."/>
            <person name="Ebbesson L."/>
            <person name="Teles M."/>
            <person name="MacKenzie S."/>
            <person name="Amaro C."/>
        </authorList>
    </citation>
    <scope>NUCLEOTIDE SEQUENCE</scope>
</reference>
<accession>A0A0E9Q0B5</accession>
<dbReference type="AlphaFoldDB" id="A0A0E9Q0B5"/>
<organism evidence="1">
    <name type="scientific">Anguilla anguilla</name>
    <name type="common">European freshwater eel</name>
    <name type="synonym">Muraena anguilla</name>
    <dbReference type="NCBI Taxonomy" id="7936"/>
    <lineage>
        <taxon>Eukaryota</taxon>
        <taxon>Metazoa</taxon>
        <taxon>Chordata</taxon>
        <taxon>Craniata</taxon>
        <taxon>Vertebrata</taxon>
        <taxon>Euteleostomi</taxon>
        <taxon>Actinopterygii</taxon>
        <taxon>Neopterygii</taxon>
        <taxon>Teleostei</taxon>
        <taxon>Anguilliformes</taxon>
        <taxon>Anguillidae</taxon>
        <taxon>Anguilla</taxon>
    </lineage>
</organism>
<sequence length="48" mass="5254">MEPYTSSPTPLKSPQMIPLCSRCPPPPPPVLIYLCLLQPLTPPLCLPL</sequence>
<evidence type="ECO:0000313" key="1">
    <source>
        <dbReference type="EMBL" id="JAH10311.1"/>
    </source>
</evidence>